<proteinExistence type="predicted"/>
<protein>
    <recommendedName>
        <fullName evidence="3">RING-type domain-containing protein</fullName>
    </recommendedName>
</protein>
<sequence>MEKSLASIECLENLPRKAYYILGLLHKSTQLDLEILTSFITTIYSSELDQESLCQIEIQLYHSKIGIAKEILNIKAPPCLKCKFRSKNLLCLSCCHSYHKECLSSLLKEQILNKIKPCCPDCGVIIQDYEDIDPVLAVVYFEKNNSEIGQLKNYVKCDYCSQFIEVSSKENYSCPSCQAFNCGKCQTVMDYCICPKNS</sequence>
<dbReference type="EMBL" id="MPUH01000477">
    <property type="protein sequence ID" value="OMJ79319.1"/>
    <property type="molecule type" value="Genomic_DNA"/>
</dbReference>
<comment type="caution">
    <text evidence="1">The sequence shown here is derived from an EMBL/GenBank/DDBJ whole genome shotgun (WGS) entry which is preliminary data.</text>
</comment>
<dbReference type="AlphaFoldDB" id="A0A1R2BR83"/>
<name>A0A1R2BR83_9CILI</name>
<evidence type="ECO:0000313" key="1">
    <source>
        <dbReference type="EMBL" id="OMJ79319.1"/>
    </source>
</evidence>
<dbReference type="Proteomes" id="UP000187209">
    <property type="component" value="Unassembled WGS sequence"/>
</dbReference>
<accession>A0A1R2BR83</accession>
<evidence type="ECO:0008006" key="3">
    <source>
        <dbReference type="Google" id="ProtNLM"/>
    </source>
</evidence>
<gene>
    <name evidence="1" type="ORF">SteCoe_20702</name>
</gene>
<keyword evidence="2" id="KW-1185">Reference proteome</keyword>
<reference evidence="1 2" key="1">
    <citation type="submission" date="2016-11" db="EMBL/GenBank/DDBJ databases">
        <title>The macronuclear genome of Stentor coeruleus: a giant cell with tiny introns.</title>
        <authorList>
            <person name="Slabodnick M."/>
            <person name="Ruby J.G."/>
            <person name="Reiff S.B."/>
            <person name="Swart E.C."/>
            <person name="Gosai S."/>
            <person name="Prabakaran S."/>
            <person name="Witkowska E."/>
            <person name="Larue G.E."/>
            <person name="Fisher S."/>
            <person name="Freeman R.M."/>
            <person name="Gunawardena J."/>
            <person name="Chu W."/>
            <person name="Stover N.A."/>
            <person name="Gregory B.D."/>
            <person name="Nowacki M."/>
            <person name="Derisi J."/>
            <person name="Roy S.W."/>
            <person name="Marshall W.F."/>
            <person name="Sood P."/>
        </authorList>
    </citation>
    <scope>NUCLEOTIDE SEQUENCE [LARGE SCALE GENOMIC DNA]</scope>
    <source>
        <strain evidence="1">WM001</strain>
    </source>
</reference>
<evidence type="ECO:0000313" key="2">
    <source>
        <dbReference type="Proteomes" id="UP000187209"/>
    </source>
</evidence>
<organism evidence="1 2">
    <name type="scientific">Stentor coeruleus</name>
    <dbReference type="NCBI Taxonomy" id="5963"/>
    <lineage>
        <taxon>Eukaryota</taxon>
        <taxon>Sar</taxon>
        <taxon>Alveolata</taxon>
        <taxon>Ciliophora</taxon>
        <taxon>Postciliodesmatophora</taxon>
        <taxon>Heterotrichea</taxon>
        <taxon>Heterotrichida</taxon>
        <taxon>Stentoridae</taxon>
        <taxon>Stentor</taxon>
    </lineage>
</organism>